<evidence type="ECO:0000256" key="5">
    <source>
        <dbReference type="ARBA" id="ARBA00022679"/>
    </source>
</evidence>
<feature type="domain" description="Malate synthase TIM barrel" evidence="14">
    <location>
        <begin position="332"/>
        <end position="574"/>
    </location>
</feature>
<comment type="function">
    <text evidence="10">Involved in the glycolate utilization. Catalyzes the condensation and subsequent hydrolysis of acetyl-coenzyme A (acetyl-CoA) and glyoxylate to form malate and CoA.</text>
</comment>
<comment type="caution">
    <text evidence="18">The sequence shown here is derived from an EMBL/GenBank/DDBJ whole genome shotgun (WGS) entry which is preliminary data.</text>
</comment>
<keyword evidence="6 10" id="KW-0479">Metal-binding</keyword>
<dbReference type="AlphaFoldDB" id="A0A7W5TTG6"/>
<dbReference type="PANTHER" id="PTHR42739">
    <property type="entry name" value="MALATE SYNTHASE G"/>
    <property type="match status" value="1"/>
</dbReference>
<feature type="domain" description="Malate synthase G alpha-beta insertion" evidence="16">
    <location>
        <begin position="156"/>
        <end position="231"/>
    </location>
</feature>
<feature type="domain" description="Malate synthase C-terminal" evidence="17">
    <location>
        <begin position="588"/>
        <end position="684"/>
    </location>
</feature>
<keyword evidence="2 10" id="KW-0329">Glyoxylate bypass</keyword>
<evidence type="ECO:0000256" key="8">
    <source>
        <dbReference type="ARBA" id="ARBA00023097"/>
    </source>
</evidence>
<evidence type="ECO:0000256" key="13">
    <source>
        <dbReference type="RuleBase" id="RU003572"/>
    </source>
</evidence>
<dbReference type="GO" id="GO:0000287">
    <property type="term" value="F:magnesium ion binding"/>
    <property type="evidence" value="ECO:0007669"/>
    <property type="project" value="TreeGrafter"/>
</dbReference>
<dbReference type="EMBL" id="JACIBT010000001">
    <property type="protein sequence ID" value="MBB3667034.1"/>
    <property type="molecule type" value="Genomic_DNA"/>
</dbReference>
<dbReference type="SUPFAM" id="SSF51645">
    <property type="entry name" value="Malate synthase G"/>
    <property type="match status" value="1"/>
</dbReference>
<feature type="binding site" evidence="10">
    <location>
        <begin position="453"/>
        <end position="456"/>
    </location>
    <ligand>
        <name>glyoxylate</name>
        <dbReference type="ChEBI" id="CHEBI:36655"/>
    </ligand>
</feature>
<evidence type="ECO:0000313" key="18">
    <source>
        <dbReference type="EMBL" id="MBB3667034.1"/>
    </source>
</evidence>
<dbReference type="InterPro" id="IPR048356">
    <property type="entry name" value="MS_N"/>
</dbReference>
<dbReference type="HAMAP" id="MF_00641">
    <property type="entry name" value="Malate_synth_G"/>
    <property type="match status" value="1"/>
</dbReference>
<dbReference type="Pfam" id="PF01274">
    <property type="entry name" value="MS_TIM-barrel"/>
    <property type="match status" value="1"/>
</dbReference>
<dbReference type="NCBIfam" id="TIGR01345">
    <property type="entry name" value="malate_syn_G"/>
    <property type="match status" value="1"/>
</dbReference>
<dbReference type="Pfam" id="PF20656">
    <property type="entry name" value="MS_N"/>
    <property type="match status" value="1"/>
</dbReference>
<feature type="binding site" evidence="10">
    <location>
        <position position="428"/>
    </location>
    <ligand>
        <name>glyoxylate</name>
        <dbReference type="ChEBI" id="CHEBI:36655"/>
    </ligand>
</feature>
<keyword evidence="19" id="KW-1185">Reference proteome</keyword>
<comment type="catalytic activity">
    <reaction evidence="9 10 13">
        <text>glyoxylate + acetyl-CoA + H2O = (S)-malate + CoA + H(+)</text>
        <dbReference type="Rhea" id="RHEA:18181"/>
        <dbReference type="ChEBI" id="CHEBI:15377"/>
        <dbReference type="ChEBI" id="CHEBI:15378"/>
        <dbReference type="ChEBI" id="CHEBI:15589"/>
        <dbReference type="ChEBI" id="CHEBI:36655"/>
        <dbReference type="ChEBI" id="CHEBI:57287"/>
        <dbReference type="ChEBI" id="CHEBI:57288"/>
        <dbReference type="EC" id="2.3.3.9"/>
    </reaction>
</comment>
<dbReference type="GO" id="GO:0009436">
    <property type="term" value="P:glyoxylate catabolic process"/>
    <property type="evidence" value="ECO:0007669"/>
    <property type="project" value="TreeGrafter"/>
</dbReference>
<dbReference type="GO" id="GO:0006099">
    <property type="term" value="P:tricarboxylic acid cycle"/>
    <property type="evidence" value="ECO:0007669"/>
    <property type="project" value="UniProtKB-KW"/>
</dbReference>
<evidence type="ECO:0000256" key="3">
    <source>
        <dbReference type="ARBA" id="ARBA00022490"/>
    </source>
</evidence>
<keyword evidence="18" id="KW-0012">Acyltransferase</keyword>
<evidence type="ECO:0000259" key="14">
    <source>
        <dbReference type="Pfam" id="PF01274"/>
    </source>
</evidence>
<evidence type="ECO:0000313" key="19">
    <source>
        <dbReference type="Proteomes" id="UP000547528"/>
    </source>
</evidence>
<dbReference type="InterPro" id="IPR048355">
    <property type="entry name" value="MS_C"/>
</dbReference>
<dbReference type="NCBIfam" id="NF002825">
    <property type="entry name" value="PRK02999.1"/>
    <property type="match status" value="1"/>
</dbReference>
<feature type="binding site" evidence="10">
    <location>
        <position position="117"/>
    </location>
    <ligand>
        <name>acetyl-CoA</name>
        <dbReference type="ChEBI" id="CHEBI:57288"/>
    </ligand>
</feature>
<feature type="binding site" evidence="10">
    <location>
        <position position="309"/>
    </location>
    <ligand>
        <name>acetyl-CoA</name>
        <dbReference type="ChEBI" id="CHEBI:57288"/>
    </ligand>
</feature>
<dbReference type="GO" id="GO:0006097">
    <property type="term" value="P:glyoxylate cycle"/>
    <property type="evidence" value="ECO:0007669"/>
    <property type="project" value="UniProtKB-UniRule"/>
</dbReference>
<dbReference type="InterPro" id="IPR011076">
    <property type="entry name" value="Malate_synth_sf"/>
</dbReference>
<evidence type="ECO:0000256" key="4">
    <source>
        <dbReference type="ARBA" id="ARBA00022532"/>
    </source>
</evidence>
<evidence type="ECO:0000256" key="1">
    <source>
        <dbReference type="ARBA" id="ARBA00001946"/>
    </source>
</evidence>
<comment type="subcellular location">
    <subcellularLocation>
        <location evidence="10 13">Cytoplasm</location>
    </subcellularLocation>
</comment>
<dbReference type="GO" id="GO:0004474">
    <property type="term" value="F:malate synthase activity"/>
    <property type="evidence" value="ECO:0007669"/>
    <property type="project" value="UniProtKB-UniRule"/>
</dbReference>
<feature type="active site" description="Proton acceptor" evidence="10 12">
    <location>
        <position position="336"/>
    </location>
</feature>
<feature type="binding site" evidence="10">
    <location>
        <position position="272"/>
    </location>
    <ligand>
        <name>acetyl-CoA</name>
        <dbReference type="ChEBI" id="CHEBI:57288"/>
    </ligand>
</feature>
<dbReference type="PANTHER" id="PTHR42739:SF1">
    <property type="entry name" value="MALATE SYNTHASE G"/>
    <property type="match status" value="1"/>
</dbReference>
<dbReference type="RefSeq" id="WP_183357406.1">
    <property type="nucleotide sequence ID" value="NZ_BAABKR010000001.1"/>
</dbReference>
<evidence type="ECO:0000256" key="12">
    <source>
        <dbReference type="PIRSR" id="PIRSR601465-50"/>
    </source>
</evidence>
<gene>
    <name evidence="10" type="primary">glcB</name>
    <name evidence="18" type="ORF">FHX47_000627</name>
</gene>
<dbReference type="InterPro" id="IPR044856">
    <property type="entry name" value="Malate_synth_C_sf"/>
</dbReference>
<feature type="binding site" evidence="10">
    <location>
        <begin position="124"/>
        <end position="125"/>
    </location>
    <ligand>
        <name>acetyl-CoA</name>
        <dbReference type="ChEBI" id="CHEBI:57288"/>
    </ligand>
</feature>
<dbReference type="Gene3D" id="1.20.1220.12">
    <property type="entry name" value="Malate synthase, domain III"/>
    <property type="match status" value="1"/>
</dbReference>
<reference evidence="18 19" key="1">
    <citation type="submission" date="2020-08" db="EMBL/GenBank/DDBJ databases">
        <title>Sequencing the genomes of 1000 actinobacteria strains.</title>
        <authorList>
            <person name="Klenk H.-P."/>
        </authorList>
    </citation>
    <scope>NUCLEOTIDE SEQUENCE [LARGE SCALE GENOMIC DNA]</scope>
    <source>
        <strain evidence="18 19">DSM 28238</strain>
    </source>
</reference>
<feature type="binding site" evidence="10">
    <location>
        <position position="428"/>
    </location>
    <ligand>
        <name>Mg(2+)</name>
        <dbReference type="ChEBI" id="CHEBI:18420"/>
    </ligand>
</feature>
<dbReference type="InterPro" id="IPR048357">
    <property type="entry name" value="MSG_insertion"/>
</dbReference>
<dbReference type="InterPro" id="IPR006253">
    <property type="entry name" value="Malate_synthG"/>
</dbReference>
<evidence type="ECO:0000256" key="9">
    <source>
        <dbReference type="ARBA" id="ARBA00047918"/>
    </source>
</evidence>
<comment type="cofactor">
    <cofactor evidence="1 10">
        <name>Mg(2+)</name>
        <dbReference type="ChEBI" id="CHEBI:18420"/>
    </cofactor>
</comment>
<evidence type="ECO:0000256" key="6">
    <source>
        <dbReference type="ARBA" id="ARBA00022723"/>
    </source>
</evidence>
<keyword evidence="4 10" id="KW-0816">Tricarboxylic acid cycle</keyword>
<protein>
    <recommendedName>
        <fullName evidence="10 11">Malate synthase G</fullName>
        <ecNumber evidence="10 11">2.3.3.9</ecNumber>
    </recommendedName>
</protein>
<dbReference type="UniPathway" id="UPA00703">
    <property type="reaction ID" value="UER00720"/>
</dbReference>
<feature type="binding site" evidence="10">
    <location>
        <position position="537"/>
    </location>
    <ligand>
        <name>acetyl-CoA</name>
        <dbReference type="ChEBI" id="CHEBI:57288"/>
    </ligand>
</feature>
<keyword evidence="7 10" id="KW-0460">Magnesium</keyword>
<dbReference type="Pfam" id="PF20659">
    <property type="entry name" value="MS_C"/>
    <property type="match status" value="1"/>
</dbReference>
<feature type="active site" description="Proton donor" evidence="10 12">
    <location>
        <position position="627"/>
    </location>
</feature>
<keyword evidence="8 10" id="KW-0558">Oxidation</keyword>
<feature type="binding site" evidence="10">
    <location>
        <position position="456"/>
    </location>
    <ligand>
        <name>Mg(2+)</name>
        <dbReference type="ChEBI" id="CHEBI:18420"/>
    </ligand>
</feature>
<dbReference type="Pfam" id="PF20658">
    <property type="entry name" value="MSG_insertion"/>
    <property type="match status" value="1"/>
</dbReference>
<evidence type="ECO:0000259" key="16">
    <source>
        <dbReference type="Pfam" id="PF20658"/>
    </source>
</evidence>
<evidence type="ECO:0000256" key="7">
    <source>
        <dbReference type="ARBA" id="ARBA00022842"/>
    </source>
</evidence>
<feature type="binding site" evidence="10">
    <location>
        <position position="336"/>
    </location>
    <ligand>
        <name>glyoxylate</name>
        <dbReference type="ChEBI" id="CHEBI:36655"/>
    </ligand>
</feature>
<comment type="subunit">
    <text evidence="10">Monomer.</text>
</comment>
<sequence>MSKYVDVDGLSVDSQLHEFIGSEALEHADLSVDEFWAGVKKMITDLMPRNRELLQRREELQTQIDSWHRQNPGTVDQGAYEDFLTQIGYLVAEPDDVQVSTTGVDAVIADIAGPQLVVPVTNARYALNAANARWGSMYDALYGTDVIEGSPQPGGYDKARGAKVVAYTRALLDEFVPLAQGSHADSTGYAIESGRLVVTLKQGETTPLADAEALAGYTGDPANPDAVLLRHNGLHLELQFDSSTEVGAEDSASMSDVVFESALTTIVDFEDSVATVDAADKVEAYRNWLGLNRGDLAETFEKDGKSRTRRLAKDREYVGPEGGSLTVQGRSVLLVRNVGHLMTTDAVLDPSGQEIGEGLLDTIVTTLGALDGRRESNEFRNGRTGSIYIVKPKMHGPEEVAFTVELFSRVEQLLGLPAGTLKMGLMDEERRTSANLKACIAEAKDRIVFINTGFLDRSGDEIHTSVQAGPMVRKADMKSQPWIGAYEDQNVDIGLEVDLPGHGQIGKGMWAMTELMADMVAQKSGHPTAGASAAWVPSPTAATLHAMHYHRVDVAQRQSELRGTRRSTRSELLTIPVVATPDWTDQQRREEVDNNVQSLLGYVVRWVDQGVGSSKVPDLYGTALMEDRATLRISSQLLANWLHHGVVSEEQVSESMERIAAVVDEQNADDDQYRPMAPNFESSIAFQAARELVFDGLAQPNGYTEPILHRRRRQVKAAQR</sequence>
<evidence type="ECO:0000256" key="11">
    <source>
        <dbReference type="NCBIfam" id="TIGR01345"/>
    </source>
</evidence>
<proteinExistence type="inferred from homology"/>
<dbReference type="InterPro" id="IPR001465">
    <property type="entry name" value="Malate_synthase_TIM"/>
</dbReference>
<evidence type="ECO:0000256" key="2">
    <source>
        <dbReference type="ARBA" id="ARBA00022435"/>
    </source>
</evidence>
<feature type="domain" description="Malate synthase N-terminal" evidence="15">
    <location>
        <begin position="18"/>
        <end position="76"/>
    </location>
</feature>
<dbReference type="InterPro" id="IPR046363">
    <property type="entry name" value="MS_N_TIM-barrel_dom"/>
</dbReference>
<name>A0A7W5TTG6_9MICC</name>
<evidence type="ECO:0000256" key="10">
    <source>
        <dbReference type="HAMAP-Rule" id="MF_00641"/>
    </source>
</evidence>
<dbReference type="Gene3D" id="3.20.20.360">
    <property type="entry name" value="Malate synthase, domain 3"/>
    <property type="match status" value="2"/>
</dbReference>
<evidence type="ECO:0000259" key="15">
    <source>
        <dbReference type="Pfam" id="PF20656"/>
    </source>
</evidence>
<comment type="pathway">
    <text evidence="10 13">Carbohydrate metabolism; glyoxylate cycle; (S)-malate from isocitrate: step 2/2.</text>
</comment>
<dbReference type="Proteomes" id="UP000547528">
    <property type="component" value="Unassembled WGS sequence"/>
</dbReference>
<evidence type="ECO:0000259" key="17">
    <source>
        <dbReference type="Pfam" id="PF20659"/>
    </source>
</evidence>
<keyword evidence="5 10" id="KW-0808">Transferase</keyword>
<dbReference type="EC" id="2.3.3.9" evidence="10 11"/>
<comment type="caution">
    <text evidence="10">Lacks conserved residue(s) required for the propagation of feature annotation.</text>
</comment>
<keyword evidence="3 10" id="KW-0963">Cytoplasm</keyword>
<accession>A0A7W5TTG6</accession>
<dbReference type="GO" id="GO:0005829">
    <property type="term" value="C:cytosol"/>
    <property type="evidence" value="ECO:0007669"/>
    <property type="project" value="TreeGrafter"/>
</dbReference>
<comment type="similarity">
    <text evidence="10 13">Belongs to the malate synthase family. GlcB subfamily.</text>
</comment>
<organism evidence="18 19">
    <name type="scientific">Garicola koreensis</name>
    <dbReference type="NCBI Taxonomy" id="1262554"/>
    <lineage>
        <taxon>Bacteria</taxon>
        <taxon>Bacillati</taxon>
        <taxon>Actinomycetota</taxon>
        <taxon>Actinomycetes</taxon>
        <taxon>Micrococcales</taxon>
        <taxon>Micrococcaceae</taxon>
        <taxon>Garicola</taxon>
    </lineage>
</organism>